<evidence type="ECO:0000313" key="12">
    <source>
        <dbReference type="Proteomes" id="UP000383932"/>
    </source>
</evidence>
<keyword evidence="5" id="KW-0456">Lyase</keyword>
<feature type="region of interest" description="Disordered" evidence="9">
    <location>
        <begin position="1603"/>
        <end position="1632"/>
    </location>
</feature>
<dbReference type="PANTHER" id="PTHR42690">
    <property type="entry name" value="THREONINE SYNTHASE FAMILY MEMBER"/>
    <property type="match status" value="1"/>
</dbReference>
<evidence type="ECO:0000256" key="3">
    <source>
        <dbReference type="ARBA" id="ARBA00022605"/>
    </source>
</evidence>
<feature type="modified residue" description="N6-(pyridoxal phosphate)lysine" evidence="7">
    <location>
        <position position="1159"/>
    </location>
</feature>
<protein>
    <submittedName>
        <fullName evidence="11">Threonine synthase</fullName>
    </submittedName>
</protein>
<sequence length="2047" mass="224512">MAPFRLKIRHINLGKHVPDELITRSVIKIVEQARSHQPDQTWKTPTVRPSSLDRLLSSAFIYNRPPPSKRTLLRTLPSTPSNLSPLLDWGDPPTDLENMGLAGLEEFTSSIVMCSVSTIPAGRLALPKRRRPIVEDGQGPESSLTKKPRFAIPAPIPTLSKHSIPAPSKKAQAAALSVLNSKSSTRKHGSVRLRLGLTKRSNVGSKLVINRSPNESYDVSVQVKLTPKRQLRTSSPAPESSRVDNSSNGALTFDLTIPDKSIYTSRTEKLHIHLPVEFTSASHRENQSPTTLPSLGTTSKDGSRGTVLTSPSPLATRTAVLPASLTRETLSYGRRENLTTLPKPGPSSHSIVKSKLLRSTKKPTLLNRTLPRDSGLEQSLAADSCDATPDVLISASLSVSLEESGQQKSLIQNNDVGTPPACHQTSVAAHITTSMLYHSNQDSGPSGFRKIGENSSTHHDYESVPWDLSELEQSGMKLQHNSQTTHSFIESTSPRKDASFSGPGNSTTQDHNPQSRLANLGVISTLYDSSQDSARPDSPKLTSRDLPIPDHSQPRTHTLIPSWRSDTSTRASPRRGLSGVQPSSSWSASIVHKLTPDDLATASRTLSLEDLNIREQPSTNSVRPISPKMPLRAQSASFIEPTAITNADVSPVYAHKTSGDTRSGISRLASYHSTQGSPHSPILTFTPLPKSAGPDDSIESIDSPDMSRVGYVNRSLGYIPIPKFRIPDPEPDDDISFESQVPQKPARNNVQAVPRNENTFSSSLVNSTNDGIKDAGALDALHSDAPLIIPPDSPFSAPPPLSLPVNKIYKGHLHMVIPQPHFLGPLPCPPPCLTEGMLATLAVPRFQNWLNKDGTSARDQAATAASFSSDTWGRAAWIVPVRGRAPWEGCSAAVVSSRPIKERKKRMVVWTPAALRSFWTQMTGFRDSKRIGSLSLSFEPACDIDSGDPKRGADNLVGSRNFEFFKVYHDAPVSLKLRTILQVLEFTDEDEYEVDVGVVKTGFVLSDTHTKRRLLGASTRLDYALGAKRSAESTSLQLSIIARPDMAIYYFSTRGGDERLTFEEAVLTGLAPNGGLYIPSTIPSLPETWISDWENSSFTALAHALLSLYIPPSEIPPKDLQQLVERSYATFRHPETTPLVQLEDGYVLELFHGPTFAFKDVALQLLGNLFEYFLERRNRGKGLAEQQRLTVVGATSGDTGSAAIYGLRGKPCISIYILHPLGRVSPIQEAQMTTVQDSNVHNLAFRGTFDDCQDTVKALFADKEFNARHRLGAVNSINWARILAQTVYYFYAYLALVKSHGRDVRVQFVVPTGNFGDVLAGWYAKRMGLPMSAPLGIATNSNDILARFWETDARIVSDGKQGCAVRETLSPAMDILVSSNFERLLWYLAHETHAGADAGATVAGWMSQVKSNGRVSVPVEVLEAARSEFVATRVSDEETRAAIVRCFDSPGYVADPHTAVGIHAAGRFSRRGVIQVMLATAHPAKFSSAVESALGARGGFEFERDVLPEEFRGLLQRERRVIEVDRRRGQSWGGSELQERRVGLHEGGPRLGAVFCAEGVLVDESANGDDESEPRAVPARVRTVILGVTHWLRVRRVAPASSIERDVAASTQSARASTTIDAPSDSDGGTDRAIMSKLTRPQISMDFREGALVSPVRPVRPPSLGLYARKSTCESFPATPRSFEQLPIGPKAAAPRVRARSRPTQPASPTFEPVPVRWRGLTMDAAKWTFSSAQLHNIVARAIKHSAESSSVRLLPLDVLDQDLPVEVERLEHLRDVLQTRYKAQVRRRRLLMRSLALYIDGHDPPTSRRLLDDLDDVGAVCDQLAEDLYLVGDQLAQIAHLRDVHHTSALAVALRKINQSYIRARAEVVDLETQRDVLAAERDEAWLMAESLERELEAGPSRVEAARRSSVRQSKMIRKSLRRSMRSSTSSMRYHSIVFPRPPDTLLAPEPSRPESVCVLPPSPTTPSHDLFVAQSELLNMLGLSYTEYGFKIRPRSYSDSPAPSPRKLVRCLSDQALRRRSNRLVAVQVPDDPTAILAALTLPHD</sequence>
<feature type="compositionally biased region" description="Polar residues" evidence="9">
    <location>
        <begin position="502"/>
        <end position="515"/>
    </location>
</feature>
<comment type="similarity">
    <text evidence="2">Belongs to the threonine synthase family.</text>
</comment>
<dbReference type="PROSITE" id="PS00165">
    <property type="entry name" value="DEHYDRATASE_SER_THR"/>
    <property type="match status" value="1"/>
</dbReference>
<dbReference type="Proteomes" id="UP000383932">
    <property type="component" value="Unassembled WGS sequence"/>
</dbReference>
<dbReference type="InterPro" id="IPR051166">
    <property type="entry name" value="Threonine_Synthase"/>
</dbReference>
<keyword evidence="4 7" id="KW-0663">Pyridoxal phosphate</keyword>
<reference evidence="11 12" key="1">
    <citation type="journal article" date="2019" name="Fungal Biol. Biotechnol.">
        <title>Draft genome sequence of fastidious pathogen Ceratobasidium theobromae, which causes vascular-streak dieback in Theobroma cacao.</title>
        <authorList>
            <person name="Ali S.S."/>
            <person name="Asman A."/>
            <person name="Shao J."/>
            <person name="Firmansyah A.P."/>
            <person name="Susilo A.W."/>
            <person name="Rosmana A."/>
            <person name="McMahon P."/>
            <person name="Junaid M."/>
            <person name="Guest D."/>
            <person name="Kheng T.Y."/>
            <person name="Meinhardt L.W."/>
            <person name="Bailey B.A."/>
        </authorList>
    </citation>
    <scope>NUCLEOTIDE SEQUENCE [LARGE SCALE GENOMIC DNA]</scope>
    <source>
        <strain evidence="11 12">CT2</strain>
    </source>
</reference>
<keyword evidence="8" id="KW-0175">Coiled coil</keyword>
<dbReference type="InterPro" id="IPR029144">
    <property type="entry name" value="Thr_synth_N"/>
</dbReference>
<dbReference type="Gene3D" id="3.90.1380.10">
    <property type="entry name" value="Threonine synthase, N-terminal domain"/>
    <property type="match status" value="1"/>
</dbReference>
<gene>
    <name evidence="11" type="ORF">CTheo_7689</name>
</gene>
<dbReference type="NCBIfam" id="TIGR00260">
    <property type="entry name" value="thrC"/>
    <property type="match status" value="1"/>
</dbReference>
<dbReference type="EMBL" id="SSOP01000355">
    <property type="protein sequence ID" value="KAB5588867.1"/>
    <property type="molecule type" value="Genomic_DNA"/>
</dbReference>
<evidence type="ECO:0000256" key="1">
    <source>
        <dbReference type="ARBA" id="ARBA00001933"/>
    </source>
</evidence>
<dbReference type="InterPro" id="IPR004450">
    <property type="entry name" value="Thr_synthase-like"/>
</dbReference>
<keyword evidence="3" id="KW-0028">Amino-acid biosynthesis</keyword>
<dbReference type="FunFam" id="3.90.1380.10:FF:000003">
    <property type="entry name" value="THR4p Threonine synthase"/>
    <property type="match status" value="1"/>
</dbReference>
<accession>A0A5N5QBW5</accession>
<comment type="pathway">
    <text evidence="6">Amino-acid biosynthesis.</text>
</comment>
<dbReference type="SUPFAM" id="SSF53686">
    <property type="entry name" value="Tryptophan synthase beta subunit-like PLP-dependent enzymes"/>
    <property type="match status" value="1"/>
</dbReference>
<dbReference type="FunFam" id="3.40.50.1100:FF:000024">
    <property type="entry name" value="Probable threonine synthase"/>
    <property type="match status" value="1"/>
</dbReference>
<dbReference type="UniPathway" id="UPA00050">
    <property type="reaction ID" value="UER00065"/>
</dbReference>
<feature type="domain" description="Threonine synthase N-terminal" evidence="10">
    <location>
        <begin position="1050"/>
        <end position="1128"/>
    </location>
</feature>
<proteinExistence type="inferred from homology"/>
<evidence type="ECO:0000256" key="2">
    <source>
        <dbReference type="ARBA" id="ARBA00005517"/>
    </source>
</evidence>
<dbReference type="GO" id="GO:0009088">
    <property type="term" value="P:threonine biosynthetic process"/>
    <property type="evidence" value="ECO:0007669"/>
    <property type="project" value="UniProtKB-UniPathway"/>
</dbReference>
<evidence type="ECO:0000256" key="9">
    <source>
        <dbReference type="SAM" id="MobiDB-lite"/>
    </source>
</evidence>
<dbReference type="Pfam" id="PF14821">
    <property type="entry name" value="Thr_synth_N"/>
    <property type="match status" value="1"/>
</dbReference>
<evidence type="ECO:0000259" key="10">
    <source>
        <dbReference type="Pfam" id="PF14821"/>
    </source>
</evidence>
<dbReference type="Pfam" id="PF24857">
    <property type="entry name" value="THR4_C"/>
    <property type="match status" value="1"/>
</dbReference>
<feature type="compositionally biased region" description="Low complexity" evidence="9">
    <location>
        <begin position="288"/>
        <end position="299"/>
    </location>
</feature>
<dbReference type="InterPro" id="IPR000634">
    <property type="entry name" value="Ser/Thr_deHydtase_PyrdxlP-BS"/>
</dbReference>
<feature type="compositionally biased region" description="Polar residues" evidence="9">
    <location>
        <begin position="479"/>
        <end position="492"/>
    </location>
</feature>
<feature type="coiled-coil region" evidence="8">
    <location>
        <begin position="1855"/>
        <end position="1882"/>
    </location>
</feature>
<comment type="caution">
    <text evidence="11">The sequence shown here is derived from an EMBL/GenBank/DDBJ whole genome shotgun (WGS) entry which is preliminary data.</text>
</comment>
<feature type="region of interest" description="Disordered" evidence="9">
    <location>
        <begin position="438"/>
        <end position="462"/>
    </location>
</feature>
<feature type="region of interest" description="Disordered" evidence="9">
    <location>
        <begin position="280"/>
        <end position="311"/>
    </location>
</feature>
<dbReference type="InterPro" id="IPR037158">
    <property type="entry name" value="Thr_synth_N_sf"/>
</dbReference>
<feature type="compositionally biased region" description="Polar residues" evidence="9">
    <location>
        <begin position="232"/>
        <end position="247"/>
    </location>
</feature>
<name>A0A5N5QBW5_9AGAM</name>
<dbReference type="InterPro" id="IPR036052">
    <property type="entry name" value="TrpB-like_PALP_sf"/>
</dbReference>
<feature type="compositionally biased region" description="Low complexity" evidence="9">
    <location>
        <begin position="1608"/>
        <end position="1619"/>
    </location>
</feature>
<organism evidence="11 12">
    <name type="scientific">Ceratobasidium theobromae</name>
    <dbReference type="NCBI Taxonomy" id="1582974"/>
    <lineage>
        <taxon>Eukaryota</taxon>
        <taxon>Fungi</taxon>
        <taxon>Dikarya</taxon>
        <taxon>Basidiomycota</taxon>
        <taxon>Agaricomycotina</taxon>
        <taxon>Agaricomycetes</taxon>
        <taxon>Cantharellales</taxon>
        <taxon>Ceratobasidiaceae</taxon>
        <taxon>Ceratobasidium</taxon>
    </lineage>
</organism>
<keyword evidence="12" id="KW-1185">Reference proteome</keyword>
<evidence type="ECO:0000256" key="8">
    <source>
        <dbReference type="SAM" id="Coils"/>
    </source>
</evidence>
<dbReference type="GO" id="GO:0030170">
    <property type="term" value="F:pyridoxal phosphate binding"/>
    <property type="evidence" value="ECO:0007669"/>
    <property type="project" value="InterPro"/>
</dbReference>
<dbReference type="GO" id="GO:0004795">
    <property type="term" value="F:threonine synthase activity"/>
    <property type="evidence" value="ECO:0007669"/>
    <property type="project" value="TreeGrafter"/>
</dbReference>
<feature type="region of interest" description="Disordered" evidence="9">
    <location>
        <begin position="529"/>
        <end position="586"/>
    </location>
</feature>
<comment type="cofactor">
    <cofactor evidence="1 7">
        <name>pyridoxal 5'-phosphate</name>
        <dbReference type="ChEBI" id="CHEBI:597326"/>
    </cofactor>
</comment>
<feature type="compositionally biased region" description="Basic and acidic residues" evidence="9">
    <location>
        <begin position="450"/>
        <end position="462"/>
    </location>
</feature>
<dbReference type="Gene3D" id="3.40.50.1100">
    <property type="match status" value="2"/>
</dbReference>
<evidence type="ECO:0000256" key="6">
    <source>
        <dbReference type="ARBA" id="ARBA00029440"/>
    </source>
</evidence>
<evidence type="ECO:0000256" key="4">
    <source>
        <dbReference type="ARBA" id="ARBA00022898"/>
    </source>
</evidence>
<dbReference type="CDD" id="cd01560">
    <property type="entry name" value="Thr-synth_2"/>
    <property type="match status" value="1"/>
</dbReference>
<evidence type="ECO:0000256" key="7">
    <source>
        <dbReference type="PIRSR" id="PIRSR604450-51"/>
    </source>
</evidence>
<dbReference type="OrthoDB" id="5203861at2759"/>
<feature type="region of interest" description="Disordered" evidence="9">
    <location>
        <begin position="477"/>
        <end position="515"/>
    </location>
</feature>
<feature type="region of interest" description="Disordered" evidence="9">
    <location>
        <begin position="227"/>
        <end position="247"/>
    </location>
</feature>
<evidence type="ECO:0000256" key="5">
    <source>
        <dbReference type="ARBA" id="ARBA00023239"/>
    </source>
</evidence>
<evidence type="ECO:0000313" key="11">
    <source>
        <dbReference type="EMBL" id="KAB5588867.1"/>
    </source>
</evidence>
<dbReference type="PANTHER" id="PTHR42690:SF1">
    <property type="entry name" value="THREONINE SYNTHASE-LIKE 2"/>
    <property type="match status" value="1"/>
</dbReference>